<dbReference type="HOGENOM" id="CLU_2615556_0_0_0"/>
<protein>
    <submittedName>
        <fullName evidence="1">Uncharacterized protein</fullName>
    </submittedName>
</protein>
<comment type="caution">
    <text evidence="1">The sequence shown here is derived from an EMBL/GenBank/DDBJ whole genome shotgun (WGS) entry which is preliminary data.</text>
</comment>
<dbReference type="AlphaFoldDB" id="U7VF58"/>
<name>U7VF58_9FUSO</name>
<keyword evidence="2" id="KW-1185">Reference proteome</keyword>
<dbReference type="EMBL" id="AXZF01000012">
    <property type="protein sequence ID" value="ERT69759.1"/>
    <property type="molecule type" value="Genomic_DNA"/>
</dbReference>
<dbReference type="RefSeq" id="WP_023049865.1">
    <property type="nucleotide sequence ID" value="NZ_CP173063.2"/>
</dbReference>
<dbReference type="Proteomes" id="UP000017081">
    <property type="component" value="Unassembled WGS sequence"/>
</dbReference>
<reference evidence="1 2" key="1">
    <citation type="submission" date="2013-08" db="EMBL/GenBank/DDBJ databases">
        <authorList>
            <person name="Weinstock G."/>
            <person name="Sodergren E."/>
            <person name="Wylie T."/>
            <person name="Fulton L."/>
            <person name="Fulton R."/>
            <person name="Fronick C."/>
            <person name="O'Laughlin M."/>
            <person name="Godfrey J."/>
            <person name="Miner T."/>
            <person name="Herter B."/>
            <person name="Appelbaum E."/>
            <person name="Cordes M."/>
            <person name="Lek S."/>
            <person name="Wollam A."/>
            <person name="Pepin K.H."/>
            <person name="Palsikar V.B."/>
            <person name="Mitreva M."/>
            <person name="Wilson R.K."/>
        </authorList>
    </citation>
    <scope>NUCLEOTIDE SEQUENCE [LARGE SCALE GENOMIC DNA]</scope>
    <source>
        <strain evidence="1 2">ATCC BAA-474</strain>
    </source>
</reference>
<evidence type="ECO:0000313" key="2">
    <source>
        <dbReference type="Proteomes" id="UP000017081"/>
    </source>
</evidence>
<proteinExistence type="predicted"/>
<dbReference type="STRING" id="1319815.HMPREF0202_00316"/>
<gene>
    <name evidence="1" type="ORF">HMPREF0202_00316</name>
</gene>
<organism evidence="1 2">
    <name type="scientific">Cetobacterium somerae ATCC BAA-474</name>
    <dbReference type="NCBI Taxonomy" id="1319815"/>
    <lineage>
        <taxon>Bacteria</taxon>
        <taxon>Fusobacteriati</taxon>
        <taxon>Fusobacteriota</taxon>
        <taxon>Fusobacteriia</taxon>
        <taxon>Fusobacteriales</taxon>
        <taxon>Fusobacteriaceae</taxon>
        <taxon>Cetobacterium</taxon>
    </lineage>
</organism>
<sequence length="78" mass="9769">MNYVKKQELKRQYKVEIFKGIQVINNENYDFIDSRQFFPTPEDAFKYIEKLKLKLENDWVIRYFKRSEEDWELLEIIN</sequence>
<evidence type="ECO:0000313" key="1">
    <source>
        <dbReference type="EMBL" id="ERT69759.1"/>
    </source>
</evidence>
<accession>U7VF58</accession>